<evidence type="ECO:0000256" key="12">
    <source>
        <dbReference type="ARBA" id="ARBA00022989"/>
    </source>
</evidence>
<evidence type="ECO:0000256" key="18">
    <source>
        <dbReference type="ARBA" id="ARBA00032892"/>
    </source>
</evidence>
<evidence type="ECO:0000256" key="7">
    <source>
        <dbReference type="ARBA" id="ARBA00019608"/>
    </source>
</evidence>
<comment type="catalytic activity">
    <reaction evidence="1">
        <text>a CDP-1,2-diacyl-sn-glycerol + H2O = a 1,2-diacyl-sn-glycero-3-phosphate + CMP + 2 H(+)</text>
        <dbReference type="Rhea" id="RHEA:15221"/>
        <dbReference type="ChEBI" id="CHEBI:15377"/>
        <dbReference type="ChEBI" id="CHEBI:15378"/>
        <dbReference type="ChEBI" id="CHEBI:58332"/>
        <dbReference type="ChEBI" id="CHEBI:58608"/>
        <dbReference type="ChEBI" id="CHEBI:60377"/>
        <dbReference type="EC" id="3.6.1.26"/>
    </reaction>
</comment>
<dbReference type="EC" id="3.6.1.26" evidence="6"/>
<dbReference type="Gene3D" id="3.30.428.30">
    <property type="entry name" value="HIT family - CDH-like"/>
    <property type="match status" value="1"/>
</dbReference>
<comment type="pathway">
    <text evidence="3">Phospholipid metabolism; CDP-diacylglycerol degradation; phosphatidate from CDP-diacylglycerol: step 1/1.</text>
</comment>
<keyword evidence="8" id="KW-1003">Cell membrane</keyword>
<evidence type="ECO:0000256" key="9">
    <source>
        <dbReference type="ARBA" id="ARBA00022516"/>
    </source>
</evidence>
<keyword evidence="12" id="KW-1133">Transmembrane helix</keyword>
<evidence type="ECO:0000256" key="10">
    <source>
        <dbReference type="ARBA" id="ARBA00022692"/>
    </source>
</evidence>
<keyword evidence="20" id="KW-1185">Reference proteome</keyword>
<dbReference type="Pfam" id="PF02611">
    <property type="entry name" value="CDH"/>
    <property type="match status" value="1"/>
</dbReference>
<evidence type="ECO:0000256" key="15">
    <source>
        <dbReference type="ARBA" id="ARBA00023209"/>
    </source>
</evidence>
<evidence type="ECO:0000256" key="11">
    <source>
        <dbReference type="ARBA" id="ARBA00022801"/>
    </source>
</evidence>
<comment type="caution">
    <text evidence="19">The sequence shown here is derived from an EMBL/GenBank/DDBJ whole genome shotgun (WGS) entry which is preliminary data.</text>
</comment>
<evidence type="ECO:0000256" key="4">
    <source>
        <dbReference type="ARBA" id="ARBA00005189"/>
    </source>
</evidence>
<evidence type="ECO:0000256" key="17">
    <source>
        <dbReference type="ARBA" id="ARBA00032888"/>
    </source>
</evidence>
<protein>
    <recommendedName>
        <fullName evidence="7">CDP-diacylglycerol pyrophosphatase</fullName>
        <ecNumber evidence="6">3.6.1.26</ecNumber>
    </recommendedName>
    <alternativeName>
        <fullName evidence="17">CDP-diacylglycerol phosphatidylhydrolase</fullName>
    </alternativeName>
    <alternativeName>
        <fullName evidence="18">CDP-diglyceride hydrolase</fullName>
    </alternativeName>
</protein>
<evidence type="ECO:0000256" key="8">
    <source>
        <dbReference type="ARBA" id="ARBA00022475"/>
    </source>
</evidence>
<dbReference type="InterPro" id="IPR036265">
    <property type="entry name" value="HIT-like_sf"/>
</dbReference>
<dbReference type="AlphaFoldDB" id="A0AAV5N6R5"/>
<keyword evidence="10" id="KW-0812">Transmembrane</keyword>
<comment type="subcellular location">
    <subcellularLocation>
        <location evidence="2">Cell membrane</location>
        <topology evidence="2">Single-pass membrane protein</topology>
    </subcellularLocation>
</comment>
<reference evidence="19" key="1">
    <citation type="submission" date="2022-06" db="EMBL/GenBank/DDBJ databases">
        <title>Draft genome sequences of Leminorella grimontii str. JCM5902.</title>
        <authorList>
            <person name="Wakabayashi Y."/>
            <person name="Kojima K."/>
        </authorList>
    </citation>
    <scope>NUCLEOTIDE SEQUENCE</scope>
    <source>
        <strain evidence="19">JCM 5902</strain>
    </source>
</reference>
<sequence>MSLSFAVISLVTLWGWRYAHSDELWNIVSGECVPLAKVQQRPNVSCVSVVLMPDEQRGYAVFKDRNGPLHFLLIPTAKIEGIENSILQQPDTTDYFLKAWQSRGYLAQASDRPVARNMVSLTVNSAYARSQEQLHIHIACIKPEIKAQLDSQMGRFSERWSPVEYGINGRHYLARTLTETQFREMSLFRRVAKELPDAAGNMDKYGIALVAYNDIDNRPMYLLMANRLDILALNPGYTGDIQDYQCDLLKTTRVLS</sequence>
<keyword evidence="16" id="KW-1208">Phospholipid metabolism</keyword>
<keyword evidence="13" id="KW-0443">Lipid metabolism</keyword>
<organism evidence="19 20">
    <name type="scientific">Leminorella grimontii</name>
    <dbReference type="NCBI Taxonomy" id="82981"/>
    <lineage>
        <taxon>Bacteria</taxon>
        <taxon>Pseudomonadati</taxon>
        <taxon>Pseudomonadota</taxon>
        <taxon>Gammaproteobacteria</taxon>
        <taxon>Enterobacterales</taxon>
        <taxon>Budviciaceae</taxon>
        <taxon>Leminorella</taxon>
    </lineage>
</organism>
<evidence type="ECO:0000256" key="5">
    <source>
        <dbReference type="ARBA" id="ARBA00006435"/>
    </source>
</evidence>
<dbReference type="EMBL" id="BRLH01000012">
    <property type="protein sequence ID" value="GKX57168.1"/>
    <property type="molecule type" value="Genomic_DNA"/>
</dbReference>
<evidence type="ECO:0000256" key="1">
    <source>
        <dbReference type="ARBA" id="ARBA00001007"/>
    </source>
</evidence>
<evidence type="ECO:0000313" key="20">
    <source>
        <dbReference type="Proteomes" id="UP001058124"/>
    </source>
</evidence>
<comment type="pathway">
    <text evidence="4">Lipid metabolism.</text>
</comment>
<evidence type="ECO:0000256" key="3">
    <source>
        <dbReference type="ARBA" id="ARBA00004927"/>
    </source>
</evidence>
<dbReference type="RefSeq" id="WP_027275262.1">
    <property type="nucleotide sequence ID" value="NZ_BRLH01000012.1"/>
</dbReference>
<keyword evidence="15" id="KW-0594">Phospholipid biosynthesis</keyword>
<keyword evidence="11" id="KW-0378">Hydrolase</keyword>
<dbReference type="Proteomes" id="UP001058124">
    <property type="component" value="Unassembled WGS sequence"/>
</dbReference>
<comment type="similarity">
    <text evidence="5">Belongs to the Cdh family.</text>
</comment>
<evidence type="ECO:0000256" key="14">
    <source>
        <dbReference type="ARBA" id="ARBA00023136"/>
    </source>
</evidence>
<evidence type="ECO:0000256" key="2">
    <source>
        <dbReference type="ARBA" id="ARBA00004162"/>
    </source>
</evidence>
<keyword evidence="9" id="KW-0444">Lipid biosynthesis</keyword>
<evidence type="ECO:0000256" key="13">
    <source>
        <dbReference type="ARBA" id="ARBA00023098"/>
    </source>
</evidence>
<dbReference type="InterPro" id="IPR003763">
    <property type="entry name" value="CDP-diacylglyc_Pase"/>
</dbReference>
<keyword evidence="14" id="KW-0472">Membrane</keyword>
<dbReference type="PIRSF" id="PIRSF001273">
    <property type="entry name" value="CDH"/>
    <property type="match status" value="1"/>
</dbReference>
<dbReference type="GO" id="GO:0008654">
    <property type="term" value="P:phospholipid biosynthetic process"/>
    <property type="evidence" value="ECO:0007669"/>
    <property type="project" value="UniProtKB-KW"/>
</dbReference>
<dbReference type="GO" id="GO:0008715">
    <property type="term" value="F:CDP-diacylglycerol diphosphatase activity"/>
    <property type="evidence" value="ECO:0007669"/>
    <property type="project" value="UniProtKB-EC"/>
</dbReference>
<dbReference type="SUPFAM" id="SSF54197">
    <property type="entry name" value="HIT-like"/>
    <property type="match status" value="1"/>
</dbReference>
<proteinExistence type="inferred from homology"/>
<accession>A0AAV5N6R5</accession>
<evidence type="ECO:0000313" key="19">
    <source>
        <dbReference type="EMBL" id="GKX57168.1"/>
    </source>
</evidence>
<evidence type="ECO:0000256" key="16">
    <source>
        <dbReference type="ARBA" id="ARBA00023264"/>
    </source>
</evidence>
<name>A0AAV5N6R5_9GAMM</name>
<gene>
    <name evidence="19" type="primary">cdh</name>
    <name evidence="19" type="ORF">SOASR030_32800</name>
</gene>
<dbReference type="GO" id="GO:0005886">
    <property type="term" value="C:plasma membrane"/>
    <property type="evidence" value="ECO:0007669"/>
    <property type="project" value="UniProtKB-SubCell"/>
</dbReference>
<evidence type="ECO:0000256" key="6">
    <source>
        <dbReference type="ARBA" id="ARBA00012375"/>
    </source>
</evidence>